<gene>
    <name evidence="1" type="ORF">CJ668_07735</name>
</gene>
<organism evidence="1 2">
    <name type="scientific">Aliarcobacter cryaerophilus</name>
    <dbReference type="NCBI Taxonomy" id="28198"/>
    <lineage>
        <taxon>Bacteria</taxon>
        <taxon>Pseudomonadati</taxon>
        <taxon>Campylobacterota</taxon>
        <taxon>Epsilonproteobacteria</taxon>
        <taxon>Campylobacterales</taxon>
        <taxon>Arcobacteraceae</taxon>
        <taxon>Aliarcobacter</taxon>
    </lineage>
</organism>
<evidence type="ECO:0000313" key="2">
    <source>
        <dbReference type="Proteomes" id="UP000238811"/>
    </source>
</evidence>
<proteinExistence type="predicted"/>
<dbReference type="EMBL" id="NXGD01000008">
    <property type="protein sequence ID" value="PRN00138.1"/>
    <property type="molecule type" value="Genomic_DNA"/>
</dbReference>
<sequence length="314" mass="36717">MANSIERIKRYTNKIITTHLPQNENSEYDINSSFKAKAIMKCLDELKLDYIADNRYGIIVANSFNQELKANKNNKAIKEKLKEVDLIVVSHIDMISKFNQADVLNVFKYNFEKLNDYEDTISGPLDNTITNATLLALLSLRVENLGDDCKDVMAIFSIGEEDISERGFKEKNGMKKFMDKFADNLKDDVKFINLDVTAMEYHDYKNDENIPAFIEYDDNLNSNKIDKSYKYSKLDIFDENSLSDNIMFCEYEDGTSDDLEEITIYEDVFGFTFSLNTYEKIHSLKNRTNVRNIDIYFNQLNKFFNSEFFRPNFR</sequence>
<reference evidence="1 2" key="1">
    <citation type="submission" date="2017-09" db="EMBL/GenBank/DDBJ databases">
        <title>Reassesment of A. cryaerophilus.</title>
        <authorList>
            <person name="Perez-Cataluna A."/>
            <person name="Collado L."/>
            <person name="Salgado O."/>
            <person name="Lefinanco V."/>
            <person name="Figueras M.J."/>
        </authorList>
    </citation>
    <scope>NUCLEOTIDE SEQUENCE [LARGE SCALE GENOMIC DNA]</scope>
    <source>
        <strain evidence="1 2">LMG 10229</strain>
    </source>
</reference>
<evidence type="ECO:0000313" key="1">
    <source>
        <dbReference type="EMBL" id="PRN00138.1"/>
    </source>
</evidence>
<name>A0A2S9TMV8_9BACT</name>
<accession>A0A2S9TMV8</accession>
<dbReference type="Proteomes" id="UP000238811">
    <property type="component" value="Unassembled WGS sequence"/>
</dbReference>
<protein>
    <recommendedName>
        <fullName evidence="3">Peptidase M28 domain-containing protein</fullName>
    </recommendedName>
</protein>
<dbReference type="AlphaFoldDB" id="A0A2S9TMV8"/>
<evidence type="ECO:0008006" key="3">
    <source>
        <dbReference type="Google" id="ProtNLM"/>
    </source>
</evidence>
<comment type="caution">
    <text evidence="1">The sequence shown here is derived from an EMBL/GenBank/DDBJ whole genome shotgun (WGS) entry which is preliminary data.</text>
</comment>